<dbReference type="Proteomes" id="UP000070299">
    <property type="component" value="Unassembled WGS sequence"/>
</dbReference>
<feature type="chain" id="PRO_5007550153" evidence="1">
    <location>
        <begin position="28"/>
        <end position="145"/>
    </location>
</feature>
<organism evidence="2 3">
    <name type="scientific">Paraglaciecola hydrolytica</name>
    <dbReference type="NCBI Taxonomy" id="1799789"/>
    <lineage>
        <taxon>Bacteria</taxon>
        <taxon>Pseudomonadati</taxon>
        <taxon>Pseudomonadota</taxon>
        <taxon>Gammaproteobacteria</taxon>
        <taxon>Alteromonadales</taxon>
        <taxon>Alteromonadaceae</taxon>
        <taxon>Paraglaciecola</taxon>
    </lineage>
</organism>
<dbReference type="STRING" id="1799789.AX660_02210"/>
<proteinExistence type="predicted"/>
<protein>
    <submittedName>
        <fullName evidence="2">Uncharacterized protein</fullName>
    </submittedName>
</protein>
<dbReference type="RefSeq" id="WP_068381842.1">
    <property type="nucleotide sequence ID" value="NZ_LSNE01000018.1"/>
</dbReference>
<keyword evidence="3" id="KW-1185">Reference proteome</keyword>
<comment type="caution">
    <text evidence="2">The sequence shown here is derived from an EMBL/GenBank/DDBJ whole genome shotgun (WGS) entry which is preliminary data.</text>
</comment>
<sequence length="145" mass="16882">MFKQTFKFCLIAFFVAVFSSISLVLLAQEQTQTPEERAPTHIPLSVVELPIAKLEPIQWQKTSQNSLSGSFATAAMQNVVSRLFWQSLNYTKLLHNDKHQYQHNINNWFSHQLSIKQQLNAVLNTTIYFYSHQYSNESHEPQYFA</sequence>
<evidence type="ECO:0000256" key="1">
    <source>
        <dbReference type="SAM" id="SignalP"/>
    </source>
</evidence>
<feature type="signal peptide" evidence="1">
    <location>
        <begin position="1"/>
        <end position="27"/>
    </location>
</feature>
<dbReference type="AlphaFoldDB" id="A0A148KKY7"/>
<gene>
    <name evidence="2" type="ORF">AX660_02210</name>
</gene>
<reference evidence="3" key="1">
    <citation type="submission" date="2016-02" db="EMBL/GenBank/DDBJ databases">
        <authorList>
            <person name="Schultz-Johansen M."/>
            <person name="Glaring M.A."/>
            <person name="Bech P.K."/>
            <person name="Stougaard P."/>
        </authorList>
    </citation>
    <scope>NUCLEOTIDE SEQUENCE [LARGE SCALE GENOMIC DNA]</scope>
    <source>
        <strain evidence="3">S66</strain>
    </source>
</reference>
<keyword evidence="1" id="KW-0732">Signal</keyword>
<dbReference type="EMBL" id="LSNE01000018">
    <property type="protein sequence ID" value="KXI26939.1"/>
    <property type="molecule type" value="Genomic_DNA"/>
</dbReference>
<evidence type="ECO:0000313" key="3">
    <source>
        <dbReference type="Proteomes" id="UP000070299"/>
    </source>
</evidence>
<evidence type="ECO:0000313" key="2">
    <source>
        <dbReference type="EMBL" id="KXI26939.1"/>
    </source>
</evidence>
<accession>A0A148KKY7</accession>
<name>A0A148KKY7_9ALTE</name>